<organism evidence="3">
    <name type="scientific">Pseudomonas khorasanensis</name>
    <dbReference type="NCBI Taxonomy" id="2745508"/>
    <lineage>
        <taxon>Bacteria</taxon>
        <taxon>Pseudomonadati</taxon>
        <taxon>Pseudomonadota</taxon>
        <taxon>Gammaproteobacteria</taxon>
        <taxon>Pseudomonadales</taxon>
        <taxon>Pseudomonadaceae</taxon>
        <taxon>Pseudomonas</taxon>
    </lineage>
</organism>
<dbReference type="Pfam" id="PF24389">
    <property type="entry name" value="ORC-CDC6-like"/>
    <property type="match status" value="1"/>
</dbReference>
<evidence type="ECO:0000259" key="2">
    <source>
        <dbReference type="PROSITE" id="PS50011"/>
    </source>
</evidence>
<name>A0A923JH08_9PSED</name>
<feature type="domain" description="Protein kinase" evidence="2">
    <location>
        <begin position="44"/>
        <end position="343"/>
    </location>
</feature>
<feature type="binding site" evidence="1">
    <location>
        <position position="73"/>
    </location>
    <ligand>
        <name>ATP</name>
        <dbReference type="ChEBI" id="CHEBI:30616"/>
    </ligand>
</feature>
<dbReference type="PROSITE" id="PS50011">
    <property type="entry name" value="PROTEIN_KINASE_DOM"/>
    <property type="match status" value="1"/>
</dbReference>
<dbReference type="Proteomes" id="UP000648816">
    <property type="component" value="Unassembled WGS sequence"/>
</dbReference>
<reference evidence="4" key="3">
    <citation type="submission" date="2021-06" db="EMBL/GenBank/DDBJ databases">
        <title>Updating the genus Pseudomonas: Description of 43 new species and partition of the Pseudomonas putida group.</title>
        <authorList>
            <person name="Girard L."/>
            <person name="Lood C."/>
            <person name="Vandamme P."/>
            <person name="Rokni-Zadeh H."/>
            <person name="Van Noort V."/>
            <person name="Hofte M."/>
            <person name="Lavigne R."/>
            <person name="De Mot R."/>
        </authorList>
    </citation>
    <scope>NUCLEOTIDE SEQUENCE</scope>
    <source>
        <strain evidence="4">SWRI153</strain>
    </source>
</reference>
<dbReference type="SUPFAM" id="SSF56112">
    <property type="entry name" value="Protein kinase-like (PK-like)"/>
    <property type="match status" value="1"/>
</dbReference>
<protein>
    <recommendedName>
        <fullName evidence="2">Protein kinase domain-containing protein</fullName>
    </recommendedName>
</protein>
<dbReference type="EMBL" id="JABWQP020000012">
    <property type="protein sequence ID" value="MBV4488098.1"/>
    <property type="molecule type" value="Genomic_DNA"/>
</dbReference>
<dbReference type="GO" id="GO:0005524">
    <property type="term" value="F:ATP binding"/>
    <property type="evidence" value="ECO:0007669"/>
    <property type="project" value="UniProtKB-UniRule"/>
</dbReference>
<reference evidence="3 5" key="1">
    <citation type="journal article" date="2020" name="Microorganisms">
        <title>Reliable Identification of Environmental Pseudomonas Isolates Using the rpoD Gene.</title>
        <authorList>
            <consortium name="The Broad Institute Genome Sequencing Platform"/>
            <person name="Girard L."/>
            <person name="Lood C."/>
            <person name="Rokni-Zadeh H."/>
            <person name="van Noort V."/>
            <person name="Lavigne R."/>
            <person name="De Mot R."/>
        </authorList>
    </citation>
    <scope>NUCLEOTIDE SEQUENCE</scope>
    <source>
        <strain evidence="3 5">SWRI153</strain>
    </source>
</reference>
<dbReference type="SMART" id="SM00220">
    <property type="entry name" value="S_TKc"/>
    <property type="match status" value="1"/>
</dbReference>
<dbReference type="AlphaFoldDB" id="A0A923JH08"/>
<dbReference type="InterPro" id="IPR011009">
    <property type="entry name" value="Kinase-like_dom_sf"/>
</dbReference>
<sequence>MSKYCCFFCPEKDYSEKKLEDLCKHCNRPYGFPLSSRPSQIRDYVVTRDLGRGFYGAAFVAERGPFKRKFVLKIAPVDFYTFFNKTSFDEETQLHARLAEAAEHVVGIDDRFDEEIVFSDGTKLLCHVTVLDFVNGDLLRDYLDGAKIPTAATICQIAIDLLRIRAEFETNELNHNDLHAENLIVEELAPTARRQNAIDDSIRVKAIDLGSISDASKSGNGRHGDLLFIAEHVDGLLHKLLVNPTELEDRDYRTALALQGIIHSLLSDAQNLRQPNPNDLISQIEDAFSRAAQPWKPWSAPFKLKGFGDHYNAQTLVSWDVPQLLVDPEGRWLSEVTKPGPQIITGMRGCGKTMLLRALDIHARASVGKNEDATKAIERIKEDGFFGLFVSAQRLLDLRQSTAKLEHRLTRLFVYYALQAARALMHLRDLSAQIVLPNAHTKLSSAVADFLEGADSLKEASSIDDLERRLERIAVMTSRGSTDFLVKQSPADVFQHLAEQFKSCATVTANSSIFFLLDDVSTRYLELERIDEILSALLFQSPACAFKFTSEWQTIELGLRSPGRIHPIRVDRDLAVFDLGADVYDTINSSGKGRGEDFVEKILQQRANFHISHPKYSPRDLLGDVPLEQVAKEIASSSSTSKEKKQAYRGLSCLTSVCVGDIGDVIKLYEEIIKRASTNRTRMTLPISEALQADCFQAISSRRLYDLNRRGGYYKNHALAFAQAAHDLLTRSYREAVKNNQATPRLRQYSSLYVRVTTDNQESLRQQIDQLRELIDAGVFVYAGGAPRSKTKDSNPMQQFKLSYRKIYGLAAFIGLADRDRFELSGEDLGDWLENPDKDILLRNQIKNEVDSGLDRATTSPVSIQPVVESTPAESNYQASLFQEGVELGQNEPNMPPSGGFAAKPIDVNVAAIDVSALSGMEIGGTLVGLGFEDRTLASNELLAANVKSGLVHTIRYDHAGHAAAIKSAWEAAGLEVSETEYRTAMLALPRFSGLALIDISGLSKPLIFSAIRRELQEKGRVLVCHMSAEQHYPLQADLESIFTAEKAKDPIALLESLGQVLKGEEGPYKDVKLLDEDVDLSRSRALLAFASAKHERLSSLLDQREFDYVEVIAPTGDEPRARVANYAAEFVCQNFQNSKVTRVPGHDLKEMMEYLDARYLDIYGTAGANIEIGLTGSKIQAVAAAILSARRKVAQAWYLSPTKFDEARFSAGVGEARIYDITVS</sequence>
<keyword evidence="1" id="KW-0547">Nucleotide-binding</keyword>
<evidence type="ECO:0000313" key="4">
    <source>
        <dbReference type="EMBL" id="MBV4488098.1"/>
    </source>
</evidence>
<dbReference type="InterPro" id="IPR017441">
    <property type="entry name" value="Protein_kinase_ATP_BS"/>
</dbReference>
<dbReference type="GO" id="GO:0004672">
    <property type="term" value="F:protein kinase activity"/>
    <property type="evidence" value="ECO:0007669"/>
    <property type="project" value="InterPro"/>
</dbReference>
<dbReference type="InterPro" id="IPR056955">
    <property type="entry name" value="ORC-CDC6-like"/>
</dbReference>
<gene>
    <name evidence="4" type="ORF">HU727_021160</name>
    <name evidence="3" type="ORF">HU727_20545</name>
</gene>
<dbReference type="RefSeq" id="WP_186533596.1">
    <property type="nucleotide sequence ID" value="NZ_JABWQP020000012.1"/>
</dbReference>
<dbReference type="Gene3D" id="1.10.510.10">
    <property type="entry name" value="Transferase(Phosphotransferase) domain 1"/>
    <property type="match status" value="1"/>
</dbReference>
<evidence type="ECO:0000313" key="5">
    <source>
        <dbReference type="Proteomes" id="UP000648816"/>
    </source>
</evidence>
<evidence type="ECO:0000256" key="1">
    <source>
        <dbReference type="PROSITE-ProRule" id="PRU10141"/>
    </source>
</evidence>
<keyword evidence="1" id="KW-0067">ATP-binding</keyword>
<keyword evidence="5" id="KW-1185">Reference proteome</keyword>
<dbReference type="EMBL" id="JABWQP010000013">
    <property type="protein sequence ID" value="MBC3344034.1"/>
    <property type="molecule type" value="Genomic_DNA"/>
</dbReference>
<comment type="caution">
    <text evidence="3">The sequence shown here is derived from an EMBL/GenBank/DDBJ whole genome shotgun (WGS) entry which is preliminary data.</text>
</comment>
<reference evidence="3" key="2">
    <citation type="submission" date="2020-07" db="EMBL/GenBank/DDBJ databases">
        <authorList>
            <person name="Lood C."/>
            <person name="Girard L."/>
        </authorList>
    </citation>
    <scope>NUCLEOTIDE SEQUENCE</scope>
    <source>
        <strain evidence="3">SWRI153</strain>
    </source>
</reference>
<proteinExistence type="predicted"/>
<dbReference type="PROSITE" id="PS00107">
    <property type="entry name" value="PROTEIN_KINASE_ATP"/>
    <property type="match status" value="1"/>
</dbReference>
<evidence type="ECO:0000313" key="3">
    <source>
        <dbReference type="EMBL" id="MBC3344034.1"/>
    </source>
</evidence>
<accession>A0A923JH08</accession>
<dbReference type="InterPro" id="IPR000719">
    <property type="entry name" value="Prot_kinase_dom"/>
</dbReference>